<gene>
    <name evidence="3" type="ordered locus">CHU_3550</name>
</gene>
<dbReference type="PANTHER" id="PTHR38593">
    <property type="entry name" value="BLR2558 PROTEIN"/>
    <property type="match status" value="1"/>
</dbReference>
<dbReference type="OrthoDB" id="883203at2"/>
<dbReference type="PROSITE" id="PS51257">
    <property type="entry name" value="PROKAR_LIPOPROTEIN"/>
    <property type="match status" value="1"/>
</dbReference>
<evidence type="ECO:0000256" key="1">
    <source>
        <dbReference type="SAM" id="MobiDB-lite"/>
    </source>
</evidence>
<dbReference type="EMBL" id="CP000383">
    <property type="protein sequence ID" value="ABG60783.1"/>
    <property type="molecule type" value="Genomic_DNA"/>
</dbReference>
<name>A0A6N4SVZ0_CYTH3</name>
<reference evidence="3 4" key="1">
    <citation type="journal article" date="2007" name="Appl. Environ. Microbiol.">
        <title>Genome sequence of the cellulolytic gliding bacterium Cytophaga hutchinsonii.</title>
        <authorList>
            <person name="Xie G."/>
            <person name="Bruce D.C."/>
            <person name="Challacombe J.F."/>
            <person name="Chertkov O."/>
            <person name="Detter J.C."/>
            <person name="Gilna P."/>
            <person name="Han C.S."/>
            <person name="Lucas S."/>
            <person name="Misra M."/>
            <person name="Myers G.L."/>
            <person name="Richardson P."/>
            <person name="Tapia R."/>
            <person name="Thayer N."/>
            <person name="Thompson L.S."/>
            <person name="Brettin T.S."/>
            <person name="Henrissat B."/>
            <person name="Wilson D.B."/>
            <person name="McBride M.J."/>
        </authorList>
    </citation>
    <scope>NUCLEOTIDE SEQUENCE [LARGE SCALE GENOMIC DNA]</scope>
    <source>
        <strain evidence="4">ATCC 33406 / DSM 1761 / CIP 103989 / NBRC 15051 / NCIMB 9469 / D465</strain>
    </source>
</reference>
<organism evidence="3 4">
    <name type="scientific">Cytophaga hutchinsonii (strain ATCC 33406 / DSM 1761 / CIP 103989 / NBRC 15051 / NCIMB 9469 / D465)</name>
    <dbReference type="NCBI Taxonomy" id="269798"/>
    <lineage>
        <taxon>Bacteria</taxon>
        <taxon>Pseudomonadati</taxon>
        <taxon>Bacteroidota</taxon>
        <taxon>Cytophagia</taxon>
        <taxon>Cytophagales</taxon>
        <taxon>Cytophagaceae</taxon>
        <taxon>Cytophaga</taxon>
    </lineage>
</organism>
<dbReference type="InterPro" id="IPR012347">
    <property type="entry name" value="Ferritin-like"/>
</dbReference>
<proteinExistence type="predicted"/>
<accession>A0A6N4SVZ0</accession>
<dbReference type="Proteomes" id="UP000001822">
    <property type="component" value="Chromosome"/>
</dbReference>
<dbReference type="InterPro" id="IPR025419">
    <property type="entry name" value="DUF4142"/>
</dbReference>
<feature type="domain" description="DUF4142" evidence="2">
    <location>
        <begin position="62"/>
        <end position="195"/>
    </location>
</feature>
<evidence type="ECO:0000313" key="3">
    <source>
        <dbReference type="EMBL" id="ABG60783.1"/>
    </source>
</evidence>
<dbReference type="Gene3D" id="1.20.1260.10">
    <property type="match status" value="1"/>
</dbReference>
<evidence type="ECO:0000259" key="2">
    <source>
        <dbReference type="Pfam" id="PF13628"/>
    </source>
</evidence>
<sequence length="204" mass="22765">MKTTTIKASIISLFISTALVGFTSCENKTETHAEEKHSESKTEEVAKDQNDAKFNDNDDEKNAKFLVKAAEINLEEIALGKLAQEKSTNADVKELGKMMEKAHTKAFEDLKGLASKKGISIPTENTEDIKNAWTKLNDKTDQKDFNKAYTDKMVSGHKDAVDLFEKQSTESSDADIRAWATSMLPELRTHLDHAVTVQNKVDKK</sequence>
<dbReference type="PANTHER" id="PTHR38593:SF1">
    <property type="entry name" value="BLR2558 PROTEIN"/>
    <property type="match status" value="1"/>
</dbReference>
<dbReference type="Pfam" id="PF13628">
    <property type="entry name" value="DUF4142"/>
    <property type="match status" value="1"/>
</dbReference>
<feature type="region of interest" description="Disordered" evidence="1">
    <location>
        <begin position="28"/>
        <end position="58"/>
    </location>
</feature>
<evidence type="ECO:0000313" key="4">
    <source>
        <dbReference type="Proteomes" id="UP000001822"/>
    </source>
</evidence>
<protein>
    <submittedName>
        <fullName evidence="3">Outer membrane protein</fullName>
    </submittedName>
</protein>
<keyword evidence="4" id="KW-1185">Reference proteome</keyword>
<dbReference type="RefSeq" id="WP_011586890.1">
    <property type="nucleotide sequence ID" value="NC_008255.1"/>
</dbReference>
<dbReference type="AlphaFoldDB" id="A0A6N4SVZ0"/>
<dbReference type="KEGG" id="chu:CHU_3550"/>